<evidence type="ECO:0000313" key="2">
    <source>
        <dbReference type="EMBL" id="KAJ7636915.1"/>
    </source>
</evidence>
<dbReference type="PANTHER" id="PTHR13464">
    <property type="entry name" value="TRANSCRIPTIONAL REGULATOR PROTEIN HCNGP"/>
    <property type="match status" value="1"/>
</dbReference>
<feature type="compositionally biased region" description="Low complexity" evidence="1">
    <location>
        <begin position="80"/>
        <end position="93"/>
    </location>
</feature>
<dbReference type="GO" id="GO:0006355">
    <property type="term" value="P:regulation of DNA-templated transcription"/>
    <property type="evidence" value="ECO:0007669"/>
    <property type="project" value="InterPro"/>
</dbReference>
<feature type="region of interest" description="Disordered" evidence="1">
    <location>
        <begin position="1"/>
        <end position="103"/>
    </location>
</feature>
<comment type="caution">
    <text evidence="2">The sequence shown here is derived from an EMBL/GenBank/DDBJ whole genome shotgun (WGS) entry which is preliminary data.</text>
</comment>
<reference evidence="2" key="1">
    <citation type="submission" date="2023-03" db="EMBL/GenBank/DDBJ databases">
        <title>Massive genome expansion in bonnet fungi (Mycena s.s.) driven by repeated elements and novel gene families across ecological guilds.</title>
        <authorList>
            <consortium name="Lawrence Berkeley National Laboratory"/>
            <person name="Harder C.B."/>
            <person name="Miyauchi S."/>
            <person name="Viragh M."/>
            <person name="Kuo A."/>
            <person name="Thoen E."/>
            <person name="Andreopoulos B."/>
            <person name="Lu D."/>
            <person name="Skrede I."/>
            <person name="Drula E."/>
            <person name="Henrissat B."/>
            <person name="Morin E."/>
            <person name="Kohler A."/>
            <person name="Barry K."/>
            <person name="LaButti K."/>
            <person name="Morin E."/>
            <person name="Salamov A."/>
            <person name="Lipzen A."/>
            <person name="Mereny Z."/>
            <person name="Hegedus B."/>
            <person name="Baldrian P."/>
            <person name="Stursova M."/>
            <person name="Weitz H."/>
            <person name="Taylor A."/>
            <person name="Grigoriev I.V."/>
            <person name="Nagy L.G."/>
            <person name="Martin F."/>
            <person name="Kauserud H."/>
        </authorList>
    </citation>
    <scope>NUCLEOTIDE SEQUENCE</scope>
    <source>
        <strain evidence="2">9284</strain>
    </source>
</reference>
<feature type="region of interest" description="Disordered" evidence="1">
    <location>
        <begin position="207"/>
        <end position="269"/>
    </location>
</feature>
<evidence type="ECO:0000256" key="1">
    <source>
        <dbReference type="SAM" id="MobiDB-lite"/>
    </source>
</evidence>
<dbReference type="InterPro" id="IPR012479">
    <property type="entry name" value="SAP30BP"/>
</dbReference>
<keyword evidence="3" id="KW-1185">Reference proteome</keyword>
<name>A0AAD7FQD7_9AGAR</name>
<sequence length="269" mass="29720">MLHGLAAYNDDSESDSEDKASPPKANGNDTKPKTSLNAPSDARKLPKSQIIIRRPPKSHQRTTIADDIIDAPKAEEEQAEASTSTAAASSSQQHISDPQDELTRIRALLKPPPIPGVEDWGIPPASTEPCDPAIQAKLAQFLSLKNAVPPKHFNDSLMANRAFRNPHLYAKLVEFVDVDERTTNFPPELWDPNDVEDGWYADRLAETQKARSEQQTAAKEKRTQIAFTSGSATSTSKPPNDKDRGRERNSRFQPYAGGGDRKKEKSRWG</sequence>
<dbReference type="Pfam" id="PF07818">
    <property type="entry name" value="HCNGP"/>
    <property type="match status" value="1"/>
</dbReference>
<evidence type="ECO:0000313" key="3">
    <source>
        <dbReference type="Proteomes" id="UP001221142"/>
    </source>
</evidence>
<dbReference type="GO" id="GO:0005634">
    <property type="term" value="C:nucleus"/>
    <property type="evidence" value="ECO:0007669"/>
    <property type="project" value="TreeGrafter"/>
</dbReference>
<proteinExistence type="predicted"/>
<dbReference type="PANTHER" id="PTHR13464:SF0">
    <property type="entry name" value="SAP30-BINDING PROTEIN"/>
    <property type="match status" value="1"/>
</dbReference>
<feature type="compositionally biased region" description="Basic and acidic residues" evidence="1">
    <location>
        <begin position="207"/>
        <end position="223"/>
    </location>
</feature>
<accession>A0AAD7FQD7</accession>
<feature type="compositionally biased region" description="Polar residues" evidence="1">
    <location>
        <begin position="27"/>
        <end position="38"/>
    </location>
</feature>
<gene>
    <name evidence="2" type="ORF">FB45DRAFT_907697</name>
</gene>
<feature type="compositionally biased region" description="Polar residues" evidence="1">
    <location>
        <begin position="225"/>
        <end position="238"/>
    </location>
</feature>
<feature type="compositionally biased region" description="Basic and acidic residues" evidence="1">
    <location>
        <begin position="239"/>
        <end position="250"/>
    </location>
</feature>
<dbReference type="EMBL" id="JARKIF010000006">
    <property type="protein sequence ID" value="KAJ7636915.1"/>
    <property type="molecule type" value="Genomic_DNA"/>
</dbReference>
<feature type="compositionally biased region" description="Basic and acidic residues" evidence="1">
    <location>
        <begin position="259"/>
        <end position="269"/>
    </location>
</feature>
<organism evidence="2 3">
    <name type="scientific">Roridomyces roridus</name>
    <dbReference type="NCBI Taxonomy" id="1738132"/>
    <lineage>
        <taxon>Eukaryota</taxon>
        <taxon>Fungi</taxon>
        <taxon>Dikarya</taxon>
        <taxon>Basidiomycota</taxon>
        <taxon>Agaricomycotina</taxon>
        <taxon>Agaricomycetes</taxon>
        <taxon>Agaricomycetidae</taxon>
        <taxon>Agaricales</taxon>
        <taxon>Marasmiineae</taxon>
        <taxon>Mycenaceae</taxon>
        <taxon>Roridomyces</taxon>
    </lineage>
</organism>
<dbReference type="Proteomes" id="UP001221142">
    <property type="component" value="Unassembled WGS sequence"/>
</dbReference>
<dbReference type="AlphaFoldDB" id="A0AAD7FQD7"/>
<protein>
    <submittedName>
        <fullName evidence="2">HCNGP-like protein-domain-containing protein</fullName>
    </submittedName>
</protein>